<dbReference type="AlphaFoldDB" id="A0A8H6R4Z6"/>
<reference evidence="4" key="1">
    <citation type="submission" date="2020-06" db="EMBL/GenBank/DDBJ databases">
        <title>Draft genome sequences of strains closely related to Aspergillus parafelis and Aspergillus hiratsukae.</title>
        <authorList>
            <person name="Dos Santos R.A.C."/>
            <person name="Rivero-Menendez O."/>
            <person name="Steenwyk J.L."/>
            <person name="Mead M.E."/>
            <person name="Goldman G.H."/>
            <person name="Alastruey-Izquierdo A."/>
            <person name="Rokas A."/>
        </authorList>
    </citation>
    <scope>NUCLEOTIDE SEQUENCE</scope>
    <source>
        <strain evidence="4">CNM-CM7691</strain>
    </source>
</reference>
<keyword evidence="2" id="KW-1133">Transmembrane helix</keyword>
<evidence type="ECO:0000313" key="5">
    <source>
        <dbReference type="Proteomes" id="UP000641853"/>
    </source>
</evidence>
<comment type="caution">
    <text evidence="4">The sequence shown here is derived from an EMBL/GenBank/DDBJ whole genome shotgun (WGS) entry which is preliminary data.</text>
</comment>
<dbReference type="InterPro" id="IPR046623">
    <property type="entry name" value="DUF6536"/>
</dbReference>
<dbReference type="Pfam" id="PF20163">
    <property type="entry name" value="DUF6536"/>
    <property type="match status" value="1"/>
</dbReference>
<feature type="transmembrane region" description="Helical" evidence="2">
    <location>
        <begin position="106"/>
        <end position="126"/>
    </location>
</feature>
<feature type="transmembrane region" description="Helical" evidence="2">
    <location>
        <begin position="583"/>
        <end position="603"/>
    </location>
</feature>
<feature type="transmembrane region" description="Helical" evidence="2">
    <location>
        <begin position="168"/>
        <end position="191"/>
    </location>
</feature>
<feature type="transmembrane region" description="Helical" evidence="2">
    <location>
        <begin position="537"/>
        <end position="557"/>
    </location>
</feature>
<keyword evidence="2" id="KW-0472">Membrane</keyword>
<dbReference type="PANTHER" id="PTHR35395:SF1">
    <property type="entry name" value="DUF6536 DOMAIN-CONTAINING PROTEIN"/>
    <property type="match status" value="1"/>
</dbReference>
<name>A0A8H6R4Z6_9EURO</name>
<evidence type="ECO:0000256" key="1">
    <source>
        <dbReference type="SAM" id="MobiDB-lite"/>
    </source>
</evidence>
<accession>A0A8H6R4Z6</accession>
<feature type="domain" description="DUF6536" evidence="3">
    <location>
        <begin position="49"/>
        <end position="203"/>
    </location>
</feature>
<evidence type="ECO:0000256" key="2">
    <source>
        <dbReference type="SAM" id="Phobius"/>
    </source>
</evidence>
<feature type="transmembrane region" description="Helical" evidence="2">
    <location>
        <begin position="470"/>
        <end position="489"/>
    </location>
</feature>
<dbReference type="Proteomes" id="UP000641853">
    <property type="component" value="Unassembled WGS sequence"/>
</dbReference>
<proteinExistence type="predicted"/>
<organism evidence="4 5">
    <name type="scientific">Aspergillus felis</name>
    <dbReference type="NCBI Taxonomy" id="1287682"/>
    <lineage>
        <taxon>Eukaryota</taxon>
        <taxon>Fungi</taxon>
        <taxon>Dikarya</taxon>
        <taxon>Ascomycota</taxon>
        <taxon>Pezizomycotina</taxon>
        <taxon>Eurotiomycetes</taxon>
        <taxon>Eurotiomycetidae</taxon>
        <taxon>Eurotiales</taxon>
        <taxon>Aspergillaceae</taxon>
        <taxon>Aspergillus</taxon>
        <taxon>Aspergillus subgen. Fumigati</taxon>
    </lineage>
</organism>
<dbReference type="PANTHER" id="PTHR35395">
    <property type="entry name" value="DUF6536 DOMAIN-CONTAINING PROTEIN"/>
    <property type="match status" value="1"/>
</dbReference>
<keyword evidence="2" id="KW-0812">Transmembrane</keyword>
<keyword evidence="5" id="KW-1185">Reference proteome</keyword>
<evidence type="ECO:0000313" key="4">
    <source>
        <dbReference type="EMBL" id="KAF7183606.1"/>
    </source>
</evidence>
<feature type="region of interest" description="Disordered" evidence="1">
    <location>
        <begin position="1"/>
        <end position="45"/>
    </location>
</feature>
<dbReference type="EMBL" id="JACBAG010001712">
    <property type="protein sequence ID" value="KAF7183606.1"/>
    <property type="molecule type" value="Genomic_DNA"/>
</dbReference>
<evidence type="ECO:0000259" key="3">
    <source>
        <dbReference type="Pfam" id="PF20163"/>
    </source>
</evidence>
<protein>
    <recommendedName>
        <fullName evidence="3">DUF6536 domain-containing protein</fullName>
    </recommendedName>
</protein>
<sequence length="679" mass="75101">MWNRYVSPRQSITAESMPLTPMAPPPENSDPGDEAAQSGQRTEKRTQRWTKGVMICAWIVLSVLVMNSLFTIIAIAVAYSKEKAEGFGYTPLYQGQCSVAKDWTTGIHLVINILSTVILGASNYCLQCLSAPSRSEVDKAHAERAWLNIGVSSIVDLLIHGRGRRRNLAFILLLTSLPFHLVYNSAIYYSLSPVEYAVVITETDRPIWTALPTASHSRDEEECVRGNVGMTMSSFLANTEFQYMSAQECFDHFANDYVFGDGALFLMTNQSISGAYPAAYVGLGGRASIYDWKDNNFSWMCNDGSSLETPLCRKGKEARYIQGNWTIAGAPWSSGVIFELYLDTRHGPQTLYGDDLRPGYILDDTADTRQLWDLLSQEPYTEELRSDLDNASLWQNIPRLTAARGKGKPILTRKQRCGTILGVSGFLLHMGIKDFSEYGSGNMWTSGLGGTKTTSTLIIRLFRRRTTNSIFALILLANTPQLLISVAYFQYNALLTGMLAASEYNGYAVNRKPLRVSWPTGSQRSTYYLSLPYRYSFPLLTASALLHWLVSQSFFFVEIVPKTAVDYVDGSISVVTCGYSPAAIIYAIIIGSVLVISAVVLGLRRFQSPMPLAAQCSAAISAACHPLTGSDHALKPVQWGEVELQDLAQTGDGTDMSGVFHCSFTSDEVNKPRKEKLYL</sequence>
<feature type="transmembrane region" description="Helical" evidence="2">
    <location>
        <begin position="53"/>
        <end position="79"/>
    </location>
</feature>
<gene>
    <name evidence="4" type="ORF">CNMCM7691_003885</name>
</gene>